<dbReference type="PANTHER" id="PTHR38731">
    <property type="entry name" value="LIPL45-RELATED LIPOPROTEIN-RELATED"/>
    <property type="match status" value="1"/>
</dbReference>
<organism evidence="2 3">
    <name type="scientific">Methylomonas lenta</name>
    <dbReference type="NCBI Taxonomy" id="980561"/>
    <lineage>
        <taxon>Bacteria</taxon>
        <taxon>Pseudomonadati</taxon>
        <taxon>Pseudomonadota</taxon>
        <taxon>Gammaproteobacteria</taxon>
        <taxon>Methylococcales</taxon>
        <taxon>Methylococcaceae</taxon>
        <taxon>Methylomonas</taxon>
    </lineage>
</organism>
<evidence type="ECO:0000313" key="3">
    <source>
        <dbReference type="Proteomes" id="UP000078476"/>
    </source>
</evidence>
<protein>
    <recommendedName>
        <fullName evidence="1">FecR protein domain-containing protein</fullName>
    </recommendedName>
</protein>
<sequence>MASLLSAHAWADESAIGYVKVKSGEASISSSNGIIAAEVGTPLHLGNVLKTGENGSLGVTFKDNTMVSLGPDTEVTIDEYLFAPANGELKLVASLAKGTLQYISGVIAKLRPEAVSVKTPTGIIGVRGTRFLAKVEAE</sequence>
<accession>A0A177MW83</accession>
<evidence type="ECO:0000259" key="1">
    <source>
        <dbReference type="Pfam" id="PF04773"/>
    </source>
</evidence>
<gene>
    <name evidence="2" type="ORF">A1359_18240</name>
</gene>
<dbReference type="AlphaFoldDB" id="A0A177MW83"/>
<dbReference type="STRING" id="980561.A1359_18240"/>
<dbReference type="OrthoDB" id="7028389at2"/>
<comment type="caution">
    <text evidence="2">The sequence shown here is derived from an EMBL/GenBank/DDBJ whole genome shotgun (WGS) entry which is preliminary data.</text>
</comment>
<proteinExistence type="predicted"/>
<keyword evidence="3" id="KW-1185">Reference proteome</keyword>
<name>A0A177MW83_9GAMM</name>
<dbReference type="Pfam" id="PF04773">
    <property type="entry name" value="FecR"/>
    <property type="match status" value="1"/>
</dbReference>
<dbReference type="InterPro" id="IPR006860">
    <property type="entry name" value="FecR"/>
</dbReference>
<dbReference type="EMBL" id="LUUI01000164">
    <property type="protein sequence ID" value="OAI09835.1"/>
    <property type="molecule type" value="Genomic_DNA"/>
</dbReference>
<feature type="domain" description="FecR protein" evidence="1">
    <location>
        <begin position="48"/>
        <end position="135"/>
    </location>
</feature>
<reference evidence="2 3" key="1">
    <citation type="submission" date="2016-03" db="EMBL/GenBank/DDBJ databases">
        <authorList>
            <person name="Ploux O."/>
        </authorList>
    </citation>
    <scope>NUCLEOTIDE SEQUENCE [LARGE SCALE GENOMIC DNA]</scope>
    <source>
        <strain evidence="2 3">R-45370</strain>
    </source>
</reference>
<evidence type="ECO:0000313" key="2">
    <source>
        <dbReference type="EMBL" id="OAI09835.1"/>
    </source>
</evidence>
<dbReference type="Proteomes" id="UP000078476">
    <property type="component" value="Unassembled WGS sequence"/>
</dbReference>